<accession>A0ABT7V525</accession>
<dbReference type="InterPro" id="IPR029052">
    <property type="entry name" value="Metallo-depent_PP-like"/>
</dbReference>
<name>A0ABT7V525_9ACTN</name>
<sequence>MDSMTEHRKPTPRKPTPRSGSAAHRGVTLTRRGLLAAAALVGVGSVAACMSQLPPAEEETPGVVMDRGATAEPADVTVLMVGDILVHPSVWKSGEKANGTRNYDHLFEHVRDDVQASDIAMLDQETLLGGDELGLSGYPVFNGPQEIGTAEVNAGFDVALHANNHALDKGMAGIEAELAFWRENHPEMTVTGMADSEEAADVVPVLERSGHKIAILNYATNTNGIPLPEPWAVRMISEEQIAADIEAARVAGAEAIVACPHWGTEYAAGPDEEQLRWAQVLADAGVDVIIGNHPHVMQPFEVVQSADGRSVPVFWSTGNFVSGQDNKASMIGSIARATLTFSGGGVRVSEFKIVPIITNKAGTTGLTTYKLSEYTEELAAGNGIRNDSNCADFTRQWCVDFCQERLGAGFNAETCEYVWTA</sequence>
<reference evidence="5" key="1">
    <citation type="submission" date="2023-06" db="EMBL/GenBank/DDBJ databases">
        <title>Identification and characterization of horizontal gene transfer across gut microbiota members of farm animals based on homology search.</title>
        <authorList>
            <person name="Zeman M."/>
            <person name="Kubasova T."/>
            <person name="Jahodarova E."/>
            <person name="Nykrynova M."/>
            <person name="Rychlik I."/>
        </authorList>
    </citation>
    <scope>NUCLEOTIDE SEQUENCE [LARGE SCALE GENOMIC DNA]</scope>
    <source>
        <strain evidence="5">153_Feed</strain>
    </source>
</reference>
<keyword evidence="5" id="KW-1185">Reference proteome</keyword>
<comment type="caution">
    <text evidence="4">The sequence shown here is derived from an EMBL/GenBank/DDBJ whole genome shotgun (WGS) entry which is preliminary data.</text>
</comment>
<dbReference type="EC" id="3.1.-.-" evidence="4"/>
<dbReference type="PROSITE" id="PS51318">
    <property type="entry name" value="TAT"/>
    <property type="match status" value="1"/>
</dbReference>
<gene>
    <name evidence="4" type="ORF">QUW25_08565</name>
</gene>
<evidence type="ECO:0000256" key="2">
    <source>
        <dbReference type="SAM" id="MobiDB-lite"/>
    </source>
</evidence>
<dbReference type="CDD" id="cd07381">
    <property type="entry name" value="MPP_CapA"/>
    <property type="match status" value="1"/>
</dbReference>
<evidence type="ECO:0000313" key="5">
    <source>
        <dbReference type="Proteomes" id="UP001529256"/>
    </source>
</evidence>
<dbReference type="InterPro" id="IPR052169">
    <property type="entry name" value="CW_Biosynth-Accessory"/>
</dbReference>
<dbReference type="GO" id="GO:0016787">
    <property type="term" value="F:hydrolase activity"/>
    <property type="evidence" value="ECO:0007669"/>
    <property type="project" value="UniProtKB-KW"/>
</dbReference>
<organism evidence="4 5">
    <name type="scientific">Thermophilibacter provencensis</name>
    <dbReference type="NCBI Taxonomy" id="1852386"/>
    <lineage>
        <taxon>Bacteria</taxon>
        <taxon>Bacillati</taxon>
        <taxon>Actinomycetota</taxon>
        <taxon>Coriobacteriia</taxon>
        <taxon>Coriobacteriales</taxon>
        <taxon>Atopobiaceae</taxon>
        <taxon>Thermophilibacter</taxon>
    </lineage>
</organism>
<dbReference type="PANTHER" id="PTHR33393">
    <property type="entry name" value="POLYGLUTAMINE SYNTHESIS ACCESSORY PROTEIN RV0574C-RELATED"/>
    <property type="match status" value="1"/>
</dbReference>
<dbReference type="InterPro" id="IPR019079">
    <property type="entry name" value="Capsule_synth_CapA"/>
</dbReference>
<reference evidence="4 5" key="3">
    <citation type="submission" date="2023-06" db="EMBL/GenBank/DDBJ databases">
        <authorList>
            <person name="Zeman M."/>
            <person name="Kubasova T."/>
            <person name="Jahodarova E."/>
            <person name="Nykrynova M."/>
            <person name="Rychlik I."/>
        </authorList>
    </citation>
    <scope>NUCLEOTIDE SEQUENCE [LARGE SCALE GENOMIC DNA]</scope>
    <source>
        <strain evidence="4 5">153_Feed</strain>
    </source>
</reference>
<reference evidence="4 5" key="2">
    <citation type="submission" date="2023-06" db="EMBL/GenBank/DDBJ databases">
        <title>Identification and characterization of horizontal gene transfer across gut microbiota members of farm animals based on homology search.</title>
        <authorList>
            <person name="Schwarzerova J."/>
            <person name="Nykrynova M."/>
            <person name="Jureckova K."/>
            <person name="Cejkova D."/>
            <person name="Rychlik I."/>
        </authorList>
    </citation>
    <scope>NUCLEOTIDE SEQUENCE [LARGE SCALE GENOMIC DNA]</scope>
    <source>
        <strain evidence="4 5">153_Feed</strain>
    </source>
</reference>
<dbReference type="Gene3D" id="3.60.21.10">
    <property type="match status" value="1"/>
</dbReference>
<dbReference type="Pfam" id="PF09587">
    <property type="entry name" value="PGA_cap"/>
    <property type="match status" value="1"/>
</dbReference>
<dbReference type="RefSeq" id="WP_289511791.1">
    <property type="nucleotide sequence ID" value="NZ_JAUDEA010000015.1"/>
</dbReference>
<dbReference type="EMBL" id="JAUDEA010000015">
    <property type="protein sequence ID" value="MDM8271714.1"/>
    <property type="molecule type" value="Genomic_DNA"/>
</dbReference>
<dbReference type="SUPFAM" id="SSF56300">
    <property type="entry name" value="Metallo-dependent phosphatases"/>
    <property type="match status" value="1"/>
</dbReference>
<evidence type="ECO:0000256" key="1">
    <source>
        <dbReference type="ARBA" id="ARBA00005662"/>
    </source>
</evidence>
<dbReference type="Proteomes" id="UP001529256">
    <property type="component" value="Unassembled WGS sequence"/>
</dbReference>
<feature type="region of interest" description="Disordered" evidence="2">
    <location>
        <begin position="1"/>
        <end position="25"/>
    </location>
</feature>
<feature type="domain" description="Capsule synthesis protein CapA" evidence="3">
    <location>
        <begin position="77"/>
        <end position="324"/>
    </location>
</feature>
<evidence type="ECO:0000313" key="4">
    <source>
        <dbReference type="EMBL" id="MDM8271714.1"/>
    </source>
</evidence>
<dbReference type="InterPro" id="IPR006311">
    <property type="entry name" value="TAT_signal"/>
</dbReference>
<evidence type="ECO:0000259" key="3">
    <source>
        <dbReference type="SMART" id="SM00854"/>
    </source>
</evidence>
<keyword evidence="4" id="KW-0378">Hydrolase</keyword>
<comment type="similarity">
    <text evidence="1">Belongs to the CapA family.</text>
</comment>
<dbReference type="PANTHER" id="PTHR33393:SF12">
    <property type="entry name" value="CAPSULE BIOSYNTHESIS PROTEIN CAPA"/>
    <property type="match status" value="1"/>
</dbReference>
<dbReference type="SMART" id="SM00854">
    <property type="entry name" value="PGA_cap"/>
    <property type="match status" value="1"/>
</dbReference>
<protein>
    <submittedName>
        <fullName evidence="4">CapA family protein</fullName>
        <ecNumber evidence="4">3.1.-.-</ecNumber>
    </submittedName>
</protein>
<proteinExistence type="inferred from homology"/>